<dbReference type="EC" id="3.5.4.34" evidence="8"/>
<dbReference type="Proteomes" id="UP000269721">
    <property type="component" value="Unassembled WGS sequence"/>
</dbReference>
<protein>
    <recommendedName>
        <fullName evidence="9">tRNA-specific adenosine deaminase 1</fullName>
        <ecNumber evidence="8">3.5.4.34</ecNumber>
    </recommendedName>
    <alternativeName>
        <fullName evidence="10">tRNA-specific adenosine-37 deaminase</fullName>
    </alternativeName>
</protein>
<dbReference type="GO" id="GO:0008033">
    <property type="term" value="P:tRNA processing"/>
    <property type="evidence" value="ECO:0007669"/>
    <property type="project" value="UniProtKB-KW"/>
</dbReference>
<name>A0A4P9WBC9_9FUNG</name>
<dbReference type="GO" id="GO:0003723">
    <property type="term" value="F:RNA binding"/>
    <property type="evidence" value="ECO:0007669"/>
    <property type="project" value="InterPro"/>
</dbReference>
<feature type="compositionally biased region" description="Low complexity" evidence="12">
    <location>
        <begin position="20"/>
        <end position="34"/>
    </location>
</feature>
<dbReference type="PROSITE" id="PS50141">
    <property type="entry name" value="A_DEAMIN_EDITASE"/>
    <property type="match status" value="1"/>
</dbReference>
<evidence type="ECO:0000256" key="6">
    <source>
        <dbReference type="ARBA" id="ARBA00037784"/>
    </source>
</evidence>
<dbReference type="Pfam" id="PF02137">
    <property type="entry name" value="A_deamin"/>
    <property type="match status" value="1"/>
</dbReference>
<evidence type="ECO:0000259" key="13">
    <source>
        <dbReference type="PROSITE" id="PS50141"/>
    </source>
</evidence>
<dbReference type="OrthoDB" id="10268011at2759"/>
<comment type="function">
    <text evidence="6">Specifically deaminates adenosine-37 to inosine in tRNA-Ala.</text>
</comment>
<evidence type="ECO:0000256" key="4">
    <source>
        <dbReference type="ARBA" id="ARBA00022833"/>
    </source>
</evidence>
<dbReference type="AlphaFoldDB" id="A0A4P9WBC9"/>
<feature type="compositionally biased region" description="Low complexity" evidence="12">
    <location>
        <begin position="46"/>
        <end position="63"/>
    </location>
</feature>
<evidence type="ECO:0000256" key="1">
    <source>
        <dbReference type="ARBA" id="ARBA00022694"/>
    </source>
</evidence>
<keyword evidence="15" id="KW-1185">Reference proteome</keyword>
<evidence type="ECO:0000256" key="10">
    <source>
        <dbReference type="ARBA" id="ARBA00041760"/>
    </source>
</evidence>
<feature type="domain" description="A to I editase" evidence="13">
    <location>
        <begin position="82"/>
        <end position="305"/>
    </location>
</feature>
<dbReference type="EMBL" id="KZ996441">
    <property type="protein sequence ID" value="RKO88853.1"/>
    <property type="molecule type" value="Genomic_DNA"/>
</dbReference>
<evidence type="ECO:0000313" key="15">
    <source>
        <dbReference type="Proteomes" id="UP000269721"/>
    </source>
</evidence>
<dbReference type="InterPro" id="IPR002466">
    <property type="entry name" value="A_deamin"/>
</dbReference>
<organism evidence="14 15">
    <name type="scientific">Blyttiomyces helicus</name>
    <dbReference type="NCBI Taxonomy" id="388810"/>
    <lineage>
        <taxon>Eukaryota</taxon>
        <taxon>Fungi</taxon>
        <taxon>Fungi incertae sedis</taxon>
        <taxon>Chytridiomycota</taxon>
        <taxon>Chytridiomycota incertae sedis</taxon>
        <taxon>Chytridiomycetes</taxon>
        <taxon>Chytridiomycetes incertae sedis</taxon>
        <taxon>Blyttiomyces</taxon>
    </lineage>
</organism>
<evidence type="ECO:0000256" key="9">
    <source>
        <dbReference type="ARBA" id="ARBA00040502"/>
    </source>
</evidence>
<comment type="catalytic activity">
    <reaction evidence="11">
        <text>adenosine(37) in tRNA(Ala) + H2O + H(+) = inosine(37) in tRNA(Ala) + NH4(+)</text>
        <dbReference type="Rhea" id="RHEA:50968"/>
        <dbReference type="Rhea" id="RHEA-COMP:12855"/>
        <dbReference type="Rhea" id="RHEA-COMP:12856"/>
        <dbReference type="ChEBI" id="CHEBI:15377"/>
        <dbReference type="ChEBI" id="CHEBI:15378"/>
        <dbReference type="ChEBI" id="CHEBI:28938"/>
        <dbReference type="ChEBI" id="CHEBI:74411"/>
        <dbReference type="ChEBI" id="CHEBI:82852"/>
        <dbReference type="EC" id="3.5.4.34"/>
    </reaction>
</comment>
<proteinExistence type="inferred from homology"/>
<feature type="region of interest" description="Disordered" evidence="12">
    <location>
        <begin position="1"/>
        <end position="67"/>
    </location>
</feature>
<evidence type="ECO:0000256" key="2">
    <source>
        <dbReference type="ARBA" id="ARBA00022723"/>
    </source>
</evidence>
<keyword evidence="2" id="KW-0479">Metal-binding</keyword>
<dbReference type="GO" id="GO:0046872">
    <property type="term" value="F:metal ion binding"/>
    <property type="evidence" value="ECO:0007669"/>
    <property type="project" value="UniProtKB-KW"/>
</dbReference>
<comment type="similarity">
    <text evidence="7">Belongs to the ADAT1 family.</text>
</comment>
<accession>A0A4P9WBC9</accession>
<evidence type="ECO:0000256" key="3">
    <source>
        <dbReference type="ARBA" id="ARBA00022801"/>
    </source>
</evidence>
<evidence type="ECO:0000256" key="7">
    <source>
        <dbReference type="ARBA" id="ARBA00038326"/>
    </source>
</evidence>
<keyword evidence="1" id="KW-0819">tRNA processing</keyword>
<gene>
    <name evidence="14" type="ORF">BDK51DRAFT_39896</name>
</gene>
<reference evidence="15" key="1">
    <citation type="journal article" date="2018" name="Nat. Microbiol.">
        <title>Leveraging single-cell genomics to expand the fungal tree of life.</title>
        <authorList>
            <person name="Ahrendt S.R."/>
            <person name="Quandt C.A."/>
            <person name="Ciobanu D."/>
            <person name="Clum A."/>
            <person name="Salamov A."/>
            <person name="Andreopoulos B."/>
            <person name="Cheng J.F."/>
            <person name="Woyke T."/>
            <person name="Pelin A."/>
            <person name="Henrissat B."/>
            <person name="Reynolds N.K."/>
            <person name="Benny G.L."/>
            <person name="Smith M.E."/>
            <person name="James T.Y."/>
            <person name="Grigoriev I.V."/>
        </authorList>
    </citation>
    <scope>NUCLEOTIDE SEQUENCE [LARGE SCALE GENOMIC DNA]</scope>
</reference>
<evidence type="ECO:0000256" key="5">
    <source>
        <dbReference type="ARBA" id="ARBA00037026"/>
    </source>
</evidence>
<dbReference type="PANTHER" id="PTHR46516">
    <property type="entry name" value="TRNA-SPECIFIC ADENOSINE DEAMINASE 1"/>
    <property type="match status" value="1"/>
</dbReference>
<dbReference type="SMART" id="SM00552">
    <property type="entry name" value="ADEAMc"/>
    <property type="match status" value="1"/>
</dbReference>
<evidence type="ECO:0000313" key="14">
    <source>
        <dbReference type="EMBL" id="RKO88853.1"/>
    </source>
</evidence>
<evidence type="ECO:0000256" key="12">
    <source>
        <dbReference type="SAM" id="MobiDB-lite"/>
    </source>
</evidence>
<sequence length="305" mass="32538">IRTVSTSPRSPPSPKPGGDASTSALASSQTAEEAAVNEAKRARFTAAAESPSASSANSSPAPSGVRKISGPLQAAMARGPVLRGREDYARLGVLRTKPGRVDAETTLSMSCSDKLARWNVLGLCGALLSHFLAPVYLSSIVVGDFFDSEAMRRAFVERLEGIEGAVINGGGGGVCGRSGFAVLFAMCSRRWQPAVYRTTLDQHSYNIFSDLGLPPPFAVARPTLTMTTKTFKWSRDQVASDHPDALPISADACKCPVLPLYRSPAFHFRRCSIAWNASDALAEVIVGGRRQGFAKNNGVWHEKAR</sequence>
<feature type="non-terminal residue" evidence="14">
    <location>
        <position position="1"/>
    </location>
</feature>
<evidence type="ECO:0000256" key="11">
    <source>
        <dbReference type="ARBA" id="ARBA00047635"/>
    </source>
</evidence>
<evidence type="ECO:0000256" key="8">
    <source>
        <dbReference type="ARBA" id="ARBA00038940"/>
    </source>
</evidence>
<keyword evidence="4" id="KW-0862">Zinc</keyword>
<dbReference type="PANTHER" id="PTHR46516:SF1">
    <property type="entry name" value="TRNA-SPECIFIC ADENOSINE DEAMINASE 1"/>
    <property type="match status" value="1"/>
</dbReference>
<keyword evidence="3" id="KW-0378">Hydrolase</keyword>
<dbReference type="GO" id="GO:0043829">
    <property type="term" value="F:tRNA-specific adenosine-37 deaminase activity"/>
    <property type="evidence" value="ECO:0007669"/>
    <property type="project" value="UniProtKB-EC"/>
</dbReference>
<comment type="cofactor">
    <cofactor evidence="5">
        <name>1D-myo-inositol hexakisphosphate</name>
        <dbReference type="ChEBI" id="CHEBI:58130"/>
    </cofactor>
</comment>